<organism evidence="2 3">
    <name type="scientific">Henningerozyma blattae (strain ATCC 34711 / CBS 6284 / DSM 70876 / NBRC 10599 / NRRL Y-10934 / UCD 77-7)</name>
    <name type="common">Yeast</name>
    <name type="synonym">Tetrapisispora blattae</name>
    <dbReference type="NCBI Taxonomy" id="1071380"/>
    <lineage>
        <taxon>Eukaryota</taxon>
        <taxon>Fungi</taxon>
        <taxon>Dikarya</taxon>
        <taxon>Ascomycota</taxon>
        <taxon>Saccharomycotina</taxon>
        <taxon>Saccharomycetes</taxon>
        <taxon>Saccharomycetales</taxon>
        <taxon>Saccharomycetaceae</taxon>
        <taxon>Henningerozyma</taxon>
    </lineage>
</organism>
<dbReference type="GO" id="GO:0110078">
    <property type="term" value="C:TTT Hsp90 cochaperone complex"/>
    <property type="evidence" value="ECO:0007669"/>
    <property type="project" value="EnsemblFungi"/>
</dbReference>
<dbReference type="KEGG" id="tbl:TBLA_0A08370"/>
<dbReference type="InParanoid" id="I2GWX4"/>
<dbReference type="AlphaFoldDB" id="I2GWX4"/>
<proteinExistence type="inferred from homology"/>
<dbReference type="OrthoDB" id="6417021at2759"/>
<dbReference type="Pfam" id="PF10521">
    <property type="entry name" value="Tti2"/>
    <property type="match status" value="1"/>
</dbReference>
<dbReference type="Proteomes" id="UP000002866">
    <property type="component" value="Chromosome 1"/>
</dbReference>
<gene>
    <name evidence="2" type="primary">TBLA0A08370</name>
    <name evidence="2" type="ORF">TBLA_0A08370</name>
</gene>
<dbReference type="GO" id="GO:0031669">
    <property type="term" value="P:cellular response to nutrient levels"/>
    <property type="evidence" value="ECO:0007669"/>
    <property type="project" value="EnsemblFungi"/>
</dbReference>
<accession>I2GWX4</accession>
<protein>
    <submittedName>
        <fullName evidence="2">Uncharacterized protein</fullName>
    </submittedName>
</protein>
<evidence type="ECO:0000313" key="3">
    <source>
        <dbReference type="Proteomes" id="UP000002866"/>
    </source>
</evidence>
<dbReference type="InterPro" id="IPR018870">
    <property type="entry name" value="Tti2"/>
</dbReference>
<dbReference type="OMA" id="SSNLWWI"/>
<dbReference type="GO" id="GO:0034605">
    <property type="term" value="P:cellular response to heat"/>
    <property type="evidence" value="ECO:0007669"/>
    <property type="project" value="EnsemblFungi"/>
</dbReference>
<evidence type="ECO:0000313" key="2">
    <source>
        <dbReference type="EMBL" id="CCH58626.1"/>
    </source>
</evidence>
<dbReference type="RefSeq" id="XP_004178145.1">
    <property type="nucleotide sequence ID" value="XM_004178097.1"/>
</dbReference>
<dbReference type="GO" id="GO:0071472">
    <property type="term" value="P:cellular response to salt stress"/>
    <property type="evidence" value="ECO:0007669"/>
    <property type="project" value="EnsemblFungi"/>
</dbReference>
<name>I2GWX4_HENB6</name>
<comment type="similarity">
    <text evidence="1">Belongs to the TTI2 family.</text>
</comment>
<dbReference type="HOGENOM" id="CLU_054067_0_0_1"/>
<reference evidence="2 3" key="1">
    <citation type="journal article" date="2011" name="Proc. Natl. Acad. Sci. U.S.A.">
        <title>Evolutionary erosion of yeast sex chromosomes by mating-type switching accidents.</title>
        <authorList>
            <person name="Gordon J.L."/>
            <person name="Armisen D."/>
            <person name="Proux-Wera E."/>
            <person name="Oheigeartaigh S.S."/>
            <person name="Byrne K.P."/>
            <person name="Wolfe K.H."/>
        </authorList>
    </citation>
    <scope>NUCLEOTIDE SEQUENCE [LARGE SCALE GENOMIC DNA]</scope>
    <source>
        <strain evidence="3">ATCC 34711 / CBS 6284 / DSM 70876 / NBRC 10599 / NRRL Y-10934 / UCD 77-7</strain>
    </source>
</reference>
<dbReference type="FunCoup" id="I2GWX4">
    <property type="interactions" value="19"/>
</dbReference>
<dbReference type="STRING" id="1071380.I2GWX4"/>
<dbReference type="GO" id="GO:0006974">
    <property type="term" value="P:DNA damage response"/>
    <property type="evidence" value="ECO:0007669"/>
    <property type="project" value="EnsemblFungi"/>
</dbReference>
<evidence type="ECO:0000256" key="1">
    <source>
        <dbReference type="ARBA" id="ARBA00034736"/>
    </source>
</evidence>
<sequence length="418" mass="48668">MEQILENRNINDLKNVKKLSSSQLQTIEKEIDRVSYDNLILLKNLSLLTLENDSRKETSLYLIQKLLDKSDERARTILLEDFISFVKNNLLFIKQRHHTTREENIGLNPKLGISLEDDQLRDTWRANGGIYVIPMFFTAIHFMERQNISSNINWIVPGILNILDDTSDILNIKLKGVSLLNELLCITSTNVKDSFLSFDQLGLFELFEPILSNMFYYLPPSYDSKIVLKIWNQLFPTIILLYKTKPDHDCHQVLCKFISEIILQNILPRISLDHEELTMFVLDQLINLIKFIQNDTLVILQRLIFVIGEYLVKNPFITTFNAVLIKTLKLISTMLDYTPIERIKAHRYDFLGLIVIVFEKATLEIDNEEHTDSNSNEIVRMLQQLLVKLQDSGCDFTQDKVKLIQSRSHFAQLFNSTI</sequence>
<dbReference type="EMBL" id="HE806316">
    <property type="protein sequence ID" value="CCH58626.1"/>
    <property type="molecule type" value="Genomic_DNA"/>
</dbReference>
<keyword evidence="3" id="KW-1185">Reference proteome</keyword>
<dbReference type="GeneID" id="14493610"/>
<dbReference type="eggNOG" id="ENOG502QU79">
    <property type="taxonomic scope" value="Eukaryota"/>
</dbReference>